<keyword evidence="3" id="KW-0812">Transmembrane</keyword>
<name>A0ABX7AY09_9BACI</name>
<evidence type="ECO:0000313" key="4">
    <source>
        <dbReference type="EMBL" id="QQP13758.1"/>
    </source>
</evidence>
<reference evidence="4 5" key="1">
    <citation type="submission" date="2020-01" db="EMBL/GenBank/DDBJ databases">
        <authorList>
            <person name="Liu G."/>
            <person name="Liu B."/>
        </authorList>
    </citation>
    <scope>NUCLEOTIDE SEQUENCE [LARGE SCALE GENOMIC DNA]</scope>
    <source>
        <strain evidence="4 5">FJAT-51161</strain>
    </source>
</reference>
<evidence type="ECO:0000256" key="3">
    <source>
        <dbReference type="SAM" id="Phobius"/>
    </source>
</evidence>
<protein>
    <submittedName>
        <fullName evidence="4">Prepilin-type N-terminal cleavage/methylation domain-containing protein</fullName>
    </submittedName>
</protein>
<gene>
    <name evidence="4" type="ORF">FJQ98_06830</name>
</gene>
<evidence type="ECO:0000256" key="2">
    <source>
        <dbReference type="ARBA" id="ARBA00023287"/>
    </source>
</evidence>
<dbReference type="InterPro" id="IPR012902">
    <property type="entry name" value="N_methyl_site"/>
</dbReference>
<dbReference type="NCBIfam" id="TIGR02532">
    <property type="entry name" value="IV_pilin_GFxxxE"/>
    <property type="match status" value="1"/>
</dbReference>
<organism evidence="4 5">
    <name type="scientific">Lysinibacillus agricola</name>
    <dbReference type="NCBI Taxonomy" id="2590012"/>
    <lineage>
        <taxon>Bacteria</taxon>
        <taxon>Bacillati</taxon>
        <taxon>Bacillota</taxon>
        <taxon>Bacilli</taxon>
        <taxon>Bacillales</taxon>
        <taxon>Bacillaceae</taxon>
        <taxon>Lysinibacillus</taxon>
    </lineage>
</organism>
<proteinExistence type="predicted"/>
<keyword evidence="3" id="KW-0472">Membrane</keyword>
<dbReference type="EMBL" id="CP067341">
    <property type="protein sequence ID" value="QQP13758.1"/>
    <property type="molecule type" value="Genomic_DNA"/>
</dbReference>
<accession>A0ABX7AY09</accession>
<dbReference type="Proteomes" id="UP000596049">
    <property type="component" value="Chromosome"/>
</dbReference>
<dbReference type="Pfam" id="PF07963">
    <property type="entry name" value="N_methyl"/>
    <property type="match status" value="1"/>
</dbReference>
<dbReference type="PROSITE" id="PS00409">
    <property type="entry name" value="PROKAR_NTER_METHYL"/>
    <property type="match status" value="1"/>
</dbReference>
<keyword evidence="3" id="KW-1133">Transmembrane helix</keyword>
<keyword evidence="2" id="KW-0178">Competence</keyword>
<evidence type="ECO:0000313" key="5">
    <source>
        <dbReference type="Proteomes" id="UP000596049"/>
    </source>
</evidence>
<comment type="subcellular location">
    <subcellularLocation>
        <location evidence="1">Cell surface</location>
    </subcellularLocation>
</comment>
<evidence type="ECO:0000256" key="1">
    <source>
        <dbReference type="ARBA" id="ARBA00004241"/>
    </source>
</evidence>
<feature type="transmembrane region" description="Helical" evidence="3">
    <location>
        <begin position="12"/>
        <end position="34"/>
    </location>
</feature>
<sequence length="156" mass="18138">MFIKKKQQGFTLVEVLASLVIITIILLSFFSFFISTAKTTKTSSTIFDATYYAQKEMEELYNITQSTLIKKNDTNIKKEKDIILAVSRIGFKQDVDSFTKEGEVFNYRLKIKYEDLDRNLTRFTIYACEKGKACENAAIKAQMESIYEWRLDNEDT</sequence>
<keyword evidence="5" id="KW-1185">Reference proteome</keyword>
<dbReference type="RefSeq" id="WP_201406660.1">
    <property type="nucleotide sequence ID" value="NZ_CP067341.1"/>
</dbReference>